<sequence length="127" mass="14360">MSNTTPYQEANWSEAEDTLEELVADDRVRLTWRSAHQSHLSSIEGTVIEAERKMDSYRIATPARNGELQLYRPPKSTDFDVYAITDDGTIELGTLHGVDVLELERPDQAGETDGFYPAILEWRGTDD</sequence>
<protein>
    <submittedName>
        <fullName evidence="1">Uncharacterized protein</fullName>
    </submittedName>
</protein>
<accession>A0A346PK51</accession>
<evidence type="ECO:0000313" key="1">
    <source>
        <dbReference type="EMBL" id="AXR79896.1"/>
    </source>
</evidence>
<dbReference type="EMBL" id="CP027032">
    <property type="protein sequence ID" value="AXR79896.1"/>
    <property type="molecule type" value="Genomic_DNA"/>
</dbReference>
<dbReference type="KEGG" id="nag:AArcMg_4071"/>
<name>A0A346PK51_9EURY</name>
<dbReference type="AlphaFoldDB" id="A0A346PK51"/>
<gene>
    <name evidence="1" type="ORF">AArcMg_4071</name>
</gene>
<evidence type="ECO:0000313" key="2">
    <source>
        <dbReference type="Proteomes" id="UP000258613"/>
    </source>
</evidence>
<keyword evidence="2" id="KW-1185">Reference proteome</keyword>
<keyword evidence="1" id="KW-0614">Plasmid</keyword>
<dbReference type="RefSeq" id="WP_133412193.1">
    <property type="nucleotide sequence ID" value="NZ_CP027032.1"/>
</dbReference>
<geneLocation type="plasmid" evidence="2">
    <name>paarc-mg-01</name>
</geneLocation>
<reference evidence="1 2" key="1">
    <citation type="submission" date="2018-02" db="EMBL/GenBank/DDBJ databases">
        <title>Phenotypic and genomic properties of facultatively anaerobic sulfur-reducing natronoarchaea from hypersaline soda lakes.</title>
        <authorList>
            <person name="Sorokin D.Y."/>
            <person name="Kublanov I.V."/>
            <person name="Roman P."/>
            <person name="Sinninghe Damste J.S."/>
            <person name="Golyshin P.N."/>
            <person name="Rojo D."/>
            <person name="Ciordia S."/>
            <person name="Mena M.D.C."/>
            <person name="Ferrer M."/>
            <person name="Messina E."/>
            <person name="Smedile F."/>
            <person name="La Spada G."/>
            <person name="La Cono V."/>
            <person name="Yakimov M.M."/>
        </authorList>
    </citation>
    <scope>NUCLEOTIDE SEQUENCE [LARGE SCALE GENOMIC DNA]</scope>
    <source>
        <strain evidence="1 2">AArc-Mg</strain>
        <plasmid evidence="2">paarc-mg-01</plasmid>
    </source>
</reference>
<dbReference type="Proteomes" id="UP000258613">
    <property type="component" value="Plasmid pAArc-Mg-01"/>
</dbReference>
<proteinExistence type="predicted"/>
<dbReference type="GeneID" id="37640355"/>
<organism evidence="1 2">
    <name type="scientific">Natrarchaeobaculum sulfurireducens</name>
    <dbReference type="NCBI Taxonomy" id="2044521"/>
    <lineage>
        <taxon>Archaea</taxon>
        <taxon>Methanobacteriati</taxon>
        <taxon>Methanobacteriota</taxon>
        <taxon>Stenosarchaea group</taxon>
        <taxon>Halobacteria</taxon>
        <taxon>Halobacteriales</taxon>
        <taxon>Natrialbaceae</taxon>
        <taxon>Natrarchaeobaculum</taxon>
    </lineage>
</organism>